<dbReference type="Pfam" id="PF02624">
    <property type="entry name" value="YcaO"/>
    <property type="match status" value="1"/>
</dbReference>
<dbReference type="PANTHER" id="PTHR37809:SF1">
    <property type="entry name" value="RIBOSOMAL PROTEIN S12 METHYLTHIOTRANSFERASE ACCESSORY FACTOR YCAO"/>
    <property type="match status" value="1"/>
</dbReference>
<dbReference type="EMBL" id="FWXY01000016">
    <property type="protein sequence ID" value="SMC94528.1"/>
    <property type="molecule type" value="Genomic_DNA"/>
</dbReference>
<dbReference type="InterPro" id="IPR003776">
    <property type="entry name" value="YcaO-like_dom"/>
</dbReference>
<gene>
    <name evidence="2" type="ORF">SAMN02746065_11668</name>
</gene>
<dbReference type="STRING" id="1121400.SAMN02746065_11668"/>
<dbReference type="RefSeq" id="WP_084070151.1">
    <property type="nucleotide sequence ID" value="NZ_FWXY01000016.1"/>
</dbReference>
<sequence length="566" mass="63300">MAQPLSYTLTLKKTKAAAGYFQAVPENFSHLDEMLAALQHAPMDSFLHKCALDLVAELAPETLDNHILQATKNNNFILLSLICEHLLLSRGRGKIRDYFSDQEVKELSTHSPLIHLRSVLEPNRRLHTQWIRLFRENIMEHADLPSLGASGLPPICSGECRPIVSTGLEIKKIHKNHLYSKNDTPRFSAEKTTETALERLASAGVFLEQEMRHQSSLSPIALLRKWRFKTSIENKRHSFYLGGTQTSYGKGLTLEDARASLSMEIVERCASFASVSNMQVLGTRKQYPLIQGPWSTLIKQGKKAINPQEITQEITYRDEPLHWIEGEQPGIPGPQKIWLPVQALFLFLNLDEIDLFSGLGSTGLASGNTLAQAKVSALLEVVERHQEGTVPFDPASCFRLVAREERLAALLDSQKNLGIDVLFQDITPPSGIPCCKCFVKDVNGVIHKGTAAHLNARKAIVSALTETPYPFPQGPPSLPFNENFTLVGYENLPDFTTGSPKSDLNLLENLLISQNKTPVYVELTRKDMKIPVVRAIVPGMEIMGDFDQFSRVHPDLFHNYLVRENQ</sequence>
<feature type="domain" description="YcaO" evidence="1">
    <location>
        <begin position="249"/>
        <end position="566"/>
    </location>
</feature>
<proteinExistence type="predicted"/>
<dbReference type="GO" id="GO:0016301">
    <property type="term" value="F:kinase activity"/>
    <property type="evidence" value="ECO:0007669"/>
    <property type="project" value="UniProtKB-KW"/>
</dbReference>
<name>A0A1W2DBZ5_9BACT</name>
<keyword evidence="2" id="KW-0808">Transferase</keyword>
<evidence type="ECO:0000313" key="2">
    <source>
        <dbReference type="EMBL" id="SMC94528.1"/>
    </source>
</evidence>
<dbReference type="OrthoDB" id="5380721at2"/>
<dbReference type="Gene3D" id="3.30.1330.230">
    <property type="match status" value="1"/>
</dbReference>
<dbReference type="PANTHER" id="PTHR37809">
    <property type="entry name" value="RIBOSOMAL PROTEIN S12 METHYLTHIOTRANSFERASE ACCESSORY FACTOR YCAO"/>
    <property type="match status" value="1"/>
</dbReference>
<evidence type="ECO:0000313" key="3">
    <source>
        <dbReference type="Proteomes" id="UP000192418"/>
    </source>
</evidence>
<reference evidence="2 3" key="1">
    <citation type="submission" date="2017-04" db="EMBL/GenBank/DDBJ databases">
        <authorList>
            <person name="Afonso C.L."/>
            <person name="Miller P.J."/>
            <person name="Scott M.A."/>
            <person name="Spackman E."/>
            <person name="Goraichik I."/>
            <person name="Dimitrov K.M."/>
            <person name="Suarez D.L."/>
            <person name="Swayne D.E."/>
        </authorList>
    </citation>
    <scope>NUCLEOTIDE SEQUENCE [LARGE SCALE GENOMIC DNA]</scope>
    <source>
        <strain evidence="2 3">DSM 3385</strain>
    </source>
</reference>
<keyword evidence="2" id="KW-0418">Kinase</keyword>
<keyword evidence="3" id="KW-1185">Reference proteome</keyword>
<dbReference type="Proteomes" id="UP000192418">
    <property type="component" value="Unassembled WGS sequence"/>
</dbReference>
<dbReference type="PROSITE" id="PS51664">
    <property type="entry name" value="YCAO"/>
    <property type="match status" value="1"/>
</dbReference>
<protein>
    <submittedName>
        <fullName evidence="2">YcaO-type kinase domain-containing protein</fullName>
    </submittedName>
</protein>
<dbReference type="AlphaFoldDB" id="A0A1W2DBZ5"/>
<organism evidence="2 3">
    <name type="scientific">Desulfocicer vacuolatum DSM 3385</name>
    <dbReference type="NCBI Taxonomy" id="1121400"/>
    <lineage>
        <taxon>Bacteria</taxon>
        <taxon>Pseudomonadati</taxon>
        <taxon>Thermodesulfobacteriota</taxon>
        <taxon>Desulfobacteria</taxon>
        <taxon>Desulfobacterales</taxon>
        <taxon>Desulfobacteraceae</taxon>
        <taxon>Desulfocicer</taxon>
    </lineage>
</organism>
<evidence type="ECO:0000259" key="1">
    <source>
        <dbReference type="PROSITE" id="PS51664"/>
    </source>
</evidence>
<accession>A0A1W2DBZ5</accession>